<protein>
    <submittedName>
        <fullName evidence="1">Phospholipid scramblase family protein</fullName>
    </submittedName>
</protein>
<dbReference type="SUPFAM" id="SSF54518">
    <property type="entry name" value="Tubby C-terminal domain-like"/>
    <property type="match status" value="1"/>
</dbReference>
<gene>
    <name evidence="1" type="ORF">OFY17_07170</name>
</gene>
<dbReference type="InterPro" id="IPR025659">
    <property type="entry name" value="Tubby-like_C"/>
</dbReference>
<keyword evidence="2" id="KW-1185">Reference proteome</keyword>
<dbReference type="PANTHER" id="PTHR23248:SF9">
    <property type="entry name" value="PHOSPHOLIPID SCRAMBLASE"/>
    <property type="match status" value="1"/>
</dbReference>
<dbReference type="Pfam" id="PF03803">
    <property type="entry name" value="Scramblase"/>
    <property type="match status" value="1"/>
</dbReference>
<dbReference type="InterPro" id="IPR005552">
    <property type="entry name" value="Scramblase"/>
</dbReference>
<evidence type="ECO:0000313" key="2">
    <source>
        <dbReference type="Proteomes" id="UP001209713"/>
    </source>
</evidence>
<proteinExistence type="predicted"/>
<dbReference type="PANTHER" id="PTHR23248">
    <property type="entry name" value="PHOSPHOLIPID SCRAMBLASE-RELATED"/>
    <property type="match status" value="1"/>
</dbReference>
<accession>A0ABT2YRY9</accession>
<dbReference type="EMBL" id="JAOVZB010000003">
    <property type="protein sequence ID" value="MCV2402660.1"/>
    <property type="molecule type" value="Genomic_DNA"/>
</dbReference>
<name>A0ABT2YRY9_9GAMM</name>
<reference evidence="1 2" key="1">
    <citation type="submission" date="2022-10" db="EMBL/GenBank/DDBJ databases">
        <title>Marinomonas transparenta sp. nov. and Marinomonas sargassi sp. nov., isolated from marine alga (Sargassum natans (L.) Gaillon).</title>
        <authorList>
            <person name="Wang Y."/>
        </authorList>
    </citation>
    <scope>NUCLEOTIDE SEQUENCE [LARGE SCALE GENOMIC DNA]</scope>
    <source>
        <strain evidence="1 2">C2222</strain>
    </source>
</reference>
<evidence type="ECO:0000313" key="1">
    <source>
        <dbReference type="EMBL" id="MCV2402660.1"/>
    </source>
</evidence>
<dbReference type="Proteomes" id="UP001209713">
    <property type="component" value="Unassembled WGS sequence"/>
</dbReference>
<sequence>MEKLDNLDILIVNQKMELGEVVTGFETRNQYLVRDSEGNRLYHAVEEKGSVLLRLFLKNSRPFNMLLLSDKNEVALSIKRKFRFIFHEAEINDANGRRLGHIQKRFTFFRSEYTVFDRYGNEIYQLSGPVFKPWTFFIKNNEKEYGKITKEWSGLLKESFSDADNFGVVFPLDFDTKSKALFLGAVFLIDFVHFENSKSKPAISIKMR</sequence>
<dbReference type="RefSeq" id="WP_263530043.1">
    <property type="nucleotide sequence ID" value="NZ_JAOVZB010000003.1"/>
</dbReference>
<organism evidence="1 2">
    <name type="scientific">Marinomonas sargassi</name>
    <dbReference type="NCBI Taxonomy" id="2984494"/>
    <lineage>
        <taxon>Bacteria</taxon>
        <taxon>Pseudomonadati</taxon>
        <taxon>Pseudomonadota</taxon>
        <taxon>Gammaproteobacteria</taxon>
        <taxon>Oceanospirillales</taxon>
        <taxon>Oceanospirillaceae</taxon>
        <taxon>Marinomonas</taxon>
    </lineage>
</organism>
<comment type="caution">
    <text evidence="1">The sequence shown here is derived from an EMBL/GenBank/DDBJ whole genome shotgun (WGS) entry which is preliminary data.</text>
</comment>